<dbReference type="AlphaFoldDB" id="A0A2R4MDH9"/>
<keyword evidence="4" id="KW-1185">Reference proteome</keyword>
<proteinExistence type="predicted"/>
<reference evidence="3 4" key="1">
    <citation type="submission" date="2017-05" db="EMBL/GenBank/DDBJ databases">
        <title>Genome Analysis of Maritalea myrionectae HL2708#5.</title>
        <authorList>
            <consortium name="Cotde Inc.-PKNU"/>
            <person name="Jang D."/>
            <person name="Oh H.-M."/>
        </authorList>
    </citation>
    <scope>NUCLEOTIDE SEQUENCE [LARGE SCALE GENOMIC DNA]</scope>
    <source>
        <strain evidence="3 4">HL2708#5</strain>
    </source>
</reference>
<sequence>MLLLAGLILASLALTSNAFAQSLSSNYLAKFFAPIQEMSIANNREYCGYFGLNAAGKLIATKPKRGRADSCSADPSDDMVEIIASYHTHGAFDWDADAETPSSDDLEADIYEEIDGYVSTPGGRIWKNDRRRERAILLCGRNCTVSDPDYDNQAFPPVNNSYNLDGLYDRDDMEY</sequence>
<evidence type="ECO:0000256" key="1">
    <source>
        <dbReference type="SAM" id="SignalP"/>
    </source>
</evidence>
<dbReference type="Pfam" id="PF14220">
    <property type="entry name" value="DUF4329"/>
    <property type="match status" value="1"/>
</dbReference>
<dbReference type="EMBL" id="CP021330">
    <property type="protein sequence ID" value="AVX03995.1"/>
    <property type="molecule type" value="Genomic_DNA"/>
</dbReference>
<accession>A0A2R4MDH9</accession>
<name>A0A2R4MDH9_9HYPH</name>
<dbReference type="Proteomes" id="UP000258927">
    <property type="component" value="Chromosome"/>
</dbReference>
<protein>
    <recommendedName>
        <fullName evidence="2">DUF4329 domain-containing protein</fullName>
    </recommendedName>
</protein>
<evidence type="ECO:0000313" key="3">
    <source>
        <dbReference type="EMBL" id="AVX03995.1"/>
    </source>
</evidence>
<dbReference type="STRING" id="1122213.GCA_000423365_01328"/>
<feature type="chain" id="PRO_5015325354" description="DUF4329 domain-containing protein" evidence="1">
    <location>
        <begin position="21"/>
        <end position="175"/>
    </location>
</feature>
<keyword evidence="1" id="KW-0732">Signal</keyword>
<dbReference type="KEGG" id="mmyr:MXMO3_01465"/>
<organism evidence="3 4">
    <name type="scientific">Maritalea myrionectae</name>
    <dbReference type="NCBI Taxonomy" id="454601"/>
    <lineage>
        <taxon>Bacteria</taxon>
        <taxon>Pseudomonadati</taxon>
        <taxon>Pseudomonadota</taxon>
        <taxon>Alphaproteobacteria</taxon>
        <taxon>Hyphomicrobiales</taxon>
        <taxon>Devosiaceae</taxon>
        <taxon>Maritalea</taxon>
    </lineage>
</organism>
<evidence type="ECO:0000259" key="2">
    <source>
        <dbReference type="Pfam" id="PF14220"/>
    </source>
</evidence>
<feature type="signal peptide" evidence="1">
    <location>
        <begin position="1"/>
        <end position="20"/>
    </location>
</feature>
<evidence type="ECO:0000313" key="4">
    <source>
        <dbReference type="Proteomes" id="UP000258927"/>
    </source>
</evidence>
<feature type="domain" description="DUF4329" evidence="2">
    <location>
        <begin position="31"/>
        <end position="139"/>
    </location>
</feature>
<gene>
    <name evidence="3" type="ORF">MXMO3_01465</name>
</gene>
<dbReference type="InterPro" id="IPR025479">
    <property type="entry name" value="DUF4329"/>
</dbReference>